<organism evidence="3 4">
    <name type="scientific">Pseudoxanthomonas winnipegensis</name>
    <dbReference type="NCBI Taxonomy" id="2480810"/>
    <lineage>
        <taxon>Bacteria</taxon>
        <taxon>Pseudomonadati</taxon>
        <taxon>Pseudomonadota</taxon>
        <taxon>Gammaproteobacteria</taxon>
        <taxon>Lysobacterales</taxon>
        <taxon>Lysobacteraceae</taxon>
        <taxon>Pseudoxanthomonas</taxon>
    </lineage>
</organism>
<keyword evidence="2" id="KW-0732">Signal</keyword>
<comment type="caution">
    <text evidence="3">The sequence shown here is derived from an EMBL/GenBank/DDBJ whole genome shotgun (WGS) entry which is preliminary data.</text>
</comment>
<dbReference type="Pfam" id="PF11101">
    <property type="entry name" value="DUF2884"/>
    <property type="match status" value="1"/>
</dbReference>
<evidence type="ECO:0000256" key="1">
    <source>
        <dbReference type="SAM" id="MobiDB-lite"/>
    </source>
</evidence>
<accession>A0AAW8GGL2</accession>
<proteinExistence type="predicted"/>
<protein>
    <recommendedName>
        <fullName evidence="5">DUF2884 family protein</fullName>
    </recommendedName>
</protein>
<feature type="chain" id="PRO_5043947843" description="DUF2884 family protein" evidence="2">
    <location>
        <begin position="20"/>
        <end position="334"/>
    </location>
</feature>
<dbReference type="Proteomes" id="UP001234354">
    <property type="component" value="Unassembled WGS sequence"/>
</dbReference>
<evidence type="ECO:0008006" key="5">
    <source>
        <dbReference type="Google" id="ProtNLM"/>
    </source>
</evidence>
<feature type="region of interest" description="Disordered" evidence="1">
    <location>
        <begin position="284"/>
        <end position="334"/>
    </location>
</feature>
<feature type="region of interest" description="Disordered" evidence="1">
    <location>
        <begin position="20"/>
        <end position="66"/>
    </location>
</feature>
<sequence>MRKRWQVVMLACLAPAAWAQQANTPADKAPQTQASAEKVPQTPADKPQSDPAQQGRHDRRPHVSSRQCGLGTEFNVLADSGGIWLYRDSGSPREIFFHGGELSVDRKLRPVSAADAQRLWQMESQARALMPKVAGLANEVVDLSYDALGGVIEIMTGSSFNARKIARMRTQAHGYVDGTLGKGRWEQDAFGGNFERYVEDQAEAFKGSIARHLLFQIFTGRSDAIDERADRLGDELDAKLEARSEAIEAQAEAMCDQVDQLRALQDALEFRYEGKPLQLLEPIEGHAAADAADAAEDAEKRDAPDHSEDATSKKAGREDAPRDTTIKPQAVPQP</sequence>
<gene>
    <name evidence="3" type="ORF">QE383_003705</name>
</gene>
<dbReference type="InterPro" id="IPR021307">
    <property type="entry name" value="DUF2884"/>
</dbReference>
<evidence type="ECO:0000313" key="3">
    <source>
        <dbReference type="EMBL" id="MDQ1121397.1"/>
    </source>
</evidence>
<evidence type="ECO:0000313" key="4">
    <source>
        <dbReference type="Proteomes" id="UP001234354"/>
    </source>
</evidence>
<reference evidence="3" key="1">
    <citation type="submission" date="2023-07" db="EMBL/GenBank/DDBJ databases">
        <title>Functional and genomic diversity of the sorghum phyllosphere microbiome.</title>
        <authorList>
            <person name="Shade A."/>
        </authorList>
    </citation>
    <scope>NUCLEOTIDE SEQUENCE</scope>
    <source>
        <strain evidence="3">SORGH_AS_0908</strain>
    </source>
</reference>
<dbReference type="AlphaFoldDB" id="A0AAW8GGL2"/>
<dbReference type="EMBL" id="JAUTBB010000001">
    <property type="protein sequence ID" value="MDQ1121397.1"/>
    <property type="molecule type" value="Genomic_DNA"/>
</dbReference>
<evidence type="ECO:0000256" key="2">
    <source>
        <dbReference type="SAM" id="SignalP"/>
    </source>
</evidence>
<name>A0AAW8GGL2_9GAMM</name>
<feature type="compositionally biased region" description="Basic and acidic residues" evidence="1">
    <location>
        <begin position="297"/>
        <end position="325"/>
    </location>
</feature>
<dbReference type="RefSeq" id="WP_306995266.1">
    <property type="nucleotide sequence ID" value="NZ_JAUTBB010000001.1"/>
</dbReference>
<feature type="signal peptide" evidence="2">
    <location>
        <begin position="1"/>
        <end position="19"/>
    </location>
</feature>